<name>A0AAJ0HCW7_9PEZI</name>
<organism evidence="18 19">
    <name type="scientific">Lasiosphaeria hispida</name>
    <dbReference type="NCBI Taxonomy" id="260671"/>
    <lineage>
        <taxon>Eukaryota</taxon>
        <taxon>Fungi</taxon>
        <taxon>Dikarya</taxon>
        <taxon>Ascomycota</taxon>
        <taxon>Pezizomycotina</taxon>
        <taxon>Sordariomycetes</taxon>
        <taxon>Sordariomycetidae</taxon>
        <taxon>Sordariales</taxon>
        <taxon>Lasiosphaeriaceae</taxon>
        <taxon>Lasiosphaeria</taxon>
    </lineage>
</organism>
<dbReference type="AlphaFoldDB" id="A0AAJ0HCW7"/>
<dbReference type="Gene3D" id="1.10.630.10">
    <property type="entry name" value="Cytochrome P450"/>
    <property type="match status" value="1"/>
</dbReference>
<dbReference type="SUPFAM" id="SSF48264">
    <property type="entry name" value="Cytochrome P450"/>
    <property type="match status" value="1"/>
</dbReference>
<dbReference type="FunFam" id="1.10.630.10:FF:000076">
    <property type="entry name" value="Cytochrome P450 monooxygenase"/>
    <property type="match status" value="1"/>
</dbReference>
<comment type="cofactor">
    <cofactor evidence="1 16">
        <name>heme</name>
        <dbReference type="ChEBI" id="CHEBI:30413"/>
    </cofactor>
</comment>
<evidence type="ECO:0000256" key="9">
    <source>
        <dbReference type="ARBA" id="ARBA00023002"/>
    </source>
</evidence>
<evidence type="ECO:0000256" key="1">
    <source>
        <dbReference type="ARBA" id="ARBA00001971"/>
    </source>
</evidence>
<keyword evidence="7 16" id="KW-0479">Metal-binding</keyword>
<dbReference type="Proteomes" id="UP001275084">
    <property type="component" value="Unassembled WGS sequence"/>
</dbReference>
<evidence type="ECO:0000256" key="3">
    <source>
        <dbReference type="ARBA" id="ARBA00004972"/>
    </source>
</evidence>
<accession>A0AAJ0HCW7</accession>
<dbReference type="InterPro" id="IPR002401">
    <property type="entry name" value="Cyt_P450_E_grp-I"/>
</dbReference>
<evidence type="ECO:0000313" key="18">
    <source>
        <dbReference type="EMBL" id="KAK3347287.1"/>
    </source>
</evidence>
<dbReference type="InterPro" id="IPR050121">
    <property type="entry name" value="Cytochrome_P450_monoxygenase"/>
</dbReference>
<reference evidence="18" key="2">
    <citation type="submission" date="2023-06" db="EMBL/GenBank/DDBJ databases">
        <authorList>
            <consortium name="Lawrence Berkeley National Laboratory"/>
            <person name="Haridas S."/>
            <person name="Hensen N."/>
            <person name="Bonometti L."/>
            <person name="Westerberg I."/>
            <person name="Brannstrom I.O."/>
            <person name="Guillou S."/>
            <person name="Cros-Aarteil S."/>
            <person name="Calhoun S."/>
            <person name="Kuo A."/>
            <person name="Mondo S."/>
            <person name="Pangilinan J."/>
            <person name="Riley R."/>
            <person name="Labutti K."/>
            <person name="Andreopoulos B."/>
            <person name="Lipzen A."/>
            <person name="Chen C."/>
            <person name="Yanf M."/>
            <person name="Daum C."/>
            <person name="Ng V."/>
            <person name="Clum A."/>
            <person name="Steindorff A."/>
            <person name="Ohm R."/>
            <person name="Martin F."/>
            <person name="Silar P."/>
            <person name="Natvig D."/>
            <person name="Lalanne C."/>
            <person name="Gautier V."/>
            <person name="Ament-Velasquez S.L."/>
            <person name="Kruys A."/>
            <person name="Hutchinson M.I."/>
            <person name="Powell A.J."/>
            <person name="Barry K."/>
            <person name="Miller A.N."/>
            <person name="Grigoriev I.V."/>
            <person name="Debuchy R."/>
            <person name="Gladieux P."/>
            <person name="Thoren M.H."/>
            <person name="Johannesson H."/>
        </authorList>
    </citation>
    <scope>NUCLEOTIDE SEQUENCE</scope>
    <source>
        <strain evidence="18">CBS 955.72</strain>
    </source>
</reference>
<keyword evidence="5 16" id="KW-0349">Heme</keyword>
<dbReference type="EMBL" id="JAUIQD010000006">
    <property type="protein sequence ID" value="KAK3347287.1"/>
    <property type="molecule type" value="Genomic_DNA"/>
</dbReference>
<keyword evidence="9" id="KW-0560">Oxidoreductase</keyword>
<evidence type="ECO:0000256" key="14">
    <source>
        <dbReference type="ARBA" id="ARBA00068222"/>
    </source>
</evidence>
<keyword evidence="10 16" id="KW-0408">Iron</keyword>
<evidence type="ECO:0000256" key="4">
    <source>
        <dbReference type="ARBA" id="ARBA00010617"/>
    </source>
</evidence>
<comment type="caution">
    <text evidence="18">The sequence shown here is derived from an EMBL/GenBank/DDBJ whole genome shotgun (WGS) entry which is preliminary data.</text>
</comment>
<evidence type="ECO:0000256" key="13">
    <source>
        <dbReference type="ARBA" id="ARBA00067672"/>
    </source>
</evidence>
<dbReference type="GO" id="GO:0016705">
    <property type="term" value="F:oxidoreductase activity, acting on paired donors, with incorporation or reduction of molecular oxygen"/>
    <property type="evidence" value="ECO:0007669"/>
    <property type="project" value="InterPro"/>
</dbReference>
<evidence type="ECO:0000256" key="5">
    <source>
        <dbReference type="ARBA" id="ARBA00022617"/>
    </source>
</evidence>
<dbReference type="InterPro" id="IPR001128">
    <property type="entry name" value="Cyt_P450"/>
</dbReference>
<feature type="binding site" description="axial binding residue" evidence="16">
    <location>
        <position position="446"/>
    </location>
    <ligand>
        <name>heme</name>
        <dbReference type="ChEBI" id="CHEBI:30413"/>
    </ligand>
    <ligandPart>
        <name>Fe</name>
        <dbReference type="ChEBI" id="CHEBI:18248"/>
    </ligandPart>
</feature>
<evidence type="ECO:0000313" key="19">
    <source>
        <dbReference type="Proteomes" id="UP001275084"/>
    </source>
</evidence>
<dbReference type="PANTHER" id="PTHR24305:SF168">
    <property type="entry name" value="P450, PUTATIVE (EUROFUNG)-RELATED"/>
    <property type="match status" value="1"/>
</dbReference>
<dbReference type="PANTHER" id="PTHR24305">
    <property type="entry name" value="CYTOCHROME P450"/>
    <property type="match status" value="1"/>
</dbReference>
<dbReference type="Pfam" id="PF00067">
    <property type="entry name" value="p450"/>
    <property type="match status" value="1"/>
</dbReference>
<reference evidence="18" key="1">
    <citation type="journal article" date="2023" name="Mol. Phylogenet. Evol.">
        <title>Genome-scale phylogeny and comparative genomics of the fungal order Sordariales.</title>
        <authorList>
            <person name="Hensen N."/>
            <person name="Bonometti L."/>
            <person name="Westerberg I."/>
            <person name="Brannstrom I.O."/>
            <person name="Guillou S."/>
            <person name="Cros-Aarteil S."/>
            <person name="Calhoun S."/>
            <person name="Haridas S."/>
            <person name="Kuo A."/>
            <person name="Mondo S."/>
            <person name="Pangilinan J."/>
            <person name="Riley R."/>
            <person name="LaButti K."/>
            <person name="Andreopoulos B."/>
            <person name="Lipzen A."/>
            <person name="Chen C."/>
            <person name="Yan M."/>
            <person name="Daum C."/>
            <person name="Ng V."/>
            <person name="Clum A."/>
            <person name="Steindorff A."/>
            <person name="Ohm R.A."/>
            <person name="Martin F."/>
            <person name="Silar P."/>
            <person name="Natvig D.O."/>
            <person name="Lalanne C."/>
            <person name="Gautier V."/>
            <person name="Ament-Velasquez S.L."/>
            <person name="Kruys A."/>
            <person name="Hutchinson M.I."/>
            <person name="Powell A.J."/>
            <person name="Barry K."/>
            <person name="Miller A.N."/>
            <person name="Grigoriev I.V."/>
            <person name="Debuchy R."/>
            <person name="Gladieux P."/>
            <person name="Hiltunen Thoren M."/>
            <person name="Johannesson H."/>
        </authorList>
    </citation>
    <scope>NUCLEOTIDE SEQUENCE</scope>
    <source>
        <strain evidence="18">CBS 955.72</strain>
    </source>
</reference>
<keyword evidence="19" id="KW-1185">Reference proteome</keyword>
<keyword evidence="17" id="KW-0472">Membrane</keyword>
<protein>
    <recommendedName>
        <fullName evidence="14">Cytochrome P450 monooxygenase ABA1</fullName>
    </recommendedName>
    <alternativeName>
        <fullName evidence="15">Abscisic acid biosynthesis protein 1</fullName>
    </alternativeName>
    <alternativeName>
        <fullName evidence="13">Cytochrome P450 monooxygenase aba1</fullName>
    </alternativeName>
</protein>
<keyword evidence="11" id="KW-0843">Virulence</keyword>
<dbReference type="GO" id="GO:0004497">
    <property type="term" value="F:monooxygenase activity"/>
    <property type="evidence" value="ECO:0007669"/>
    <property type="project" value="UniProtKB-KW"/>
</dbReference>
<evidence type="ECO:0000256" key="15">
    <source>
        <dbReference type="ARBA" id="ARBA00079990"/>
    </source>
</evidence>
<dbReference type="PRINTS" id="PR00385">
    <property type="entry name" value="P450"/>
</dbReference>
<evidence type="ECO:0000256" key="7">
    <source>
        <dbReference type="ARBA" id="ARBA00022723"/>
    </source>
</evidence>
<comment type="similarity">
    <text evidence="4">Belongs to the cytochrome P450 family.</text>
</comment>
<sequence length="501" mass="56725">MALTDVVLLSSWNTFISLFVLALVSTSLARRLHAWYRLRHIRGPFWAAFSRWWMIRHVGGDRMHLDLREVNDKYGPLARIGPDTLVTSDPNLLRRMLGVRTRYRRSDWYDAMRLDPARDNVLSMRNDEKHEELRAKMAAGYSGREVEGLEKRIDEDVAALVNLVERKYLSTDTDYRPLDFGRKAQYFTLDVISHIAFGDPFGCLATDSDMYEYIKTTEDNLPAIIMVSVLPRLSKALQSPILKSLLPSDKDPIGLGKIMGIAKQVVGERFGANKKVQPDMLGSFIAHGLTQSEAESETLVQILAGSDTTATAMRATMLHILTNPRVYSKLLAEIIDKAPSSPIRDAEARQMPYLQAVIKEGLRIFPPVTGLMSKNVPEGGDSFNGSLIPEGTKIGYSAFGLSRNRAVWGNDADVFRPERWLRATPDKLREQEAALDLVFGYGRWQCLGKNIALIELNKVFVELLRKFDLCIVDPTTPWNSKNRGIFTQSEMWIRATRRDYV</sequence>
<dbReference type="PRINTS" id="PR00463">
    <property type="entry name" value="EP450I"/>
</dbReference>
<evidence type="ECO:0000256" key="16">
    <source>
        <dbReference type="PIRSR" id="PIRSR602401-1"/>
    </source>
</evidence>
<comment type="pathway">
    <text evidence="3">Hormone biosynthesis.</text>
</comment>
<keyword evidence="12" id="KW-0503">Monooxygenase</keyword>
<evidence type="ECO:0000256" key="12">
    <source>
        <dbReference type="ARBA" id="ARBA00023033"/>
    </source>
</evidence>
<dbReference type="GO" id="GO:0005506">
    <property type="term" value="F:iron ion binding"/>
    <property type="evidence" value="ECO:0007669"/>
    <property type="project" value="InterPro"/>
</dbReference>
<dbReference type="InterPro" id="IPR036396">
    <property type="entry name" value="Cyt_P450_sf"/>
</dbReference>
<dbReference type="CDD" id="cd11060">
    <property type="entry name" value="CYP57A1-like"/>
    <property type="match status" value="1"/>
</dbReference>
<evidence type="ECO:0000256" key="10">
    <source>
        <dbReference type="ARBA" id="ARBA00023004"/>
    </source>
</evidence>
<feature type="transmembrane region" description="Helical" evidence="17">
    <location>
        <begin position="6"/>
        <end position="29"/>
    </location>
</feature>
<evidence type="ECO:0000256" key="11">
    <source>
        <dbReference type="ARBA" id="ARBA00023026"/>
    </source>
</evidence>
<evidence type="ECO:0000256" key="6">
    <source>
        <dbReference type="ARBA" id="ARBA00022692"/>
    </source>
</evidence>
<evidence type="ECO:0000256" key="2">
    <source>
        <dbReference type="ARBA" id="ARBA00004167"/>
    </source>
</evidence>
<gene>
    <name evidence="18" type="ORF">B0T25DRAFT_554092</name>
</gene>
<evidence type="ECO:0000256" key="8">
    <source>
        <dbReference type="ARBA" id="ARBA00022989"/>
    </source>
</evidence>
<dbReference type="GO" id="GO:0020037">
    <property type="term" value="F:heme binding"/>
    <property type="evidence" value="ECO:0007669"/>
    <property type="project" value="InterPro"/>
</dbReference>
<comment type="subcellular location">
    <subcellularLocation>
        <location evidence="2">Membrane</location>
        <topology evidence="2">Single-pass membrane protein</topology>
    </subcellularLocation>
</comment>
<proteinExistence type="inferred from homology"/>
<dbReference type="GO" id="GO:0016020">
    <property type="term" value="C:membrane"/>
    <property type="evidence" value="ECO:0007669"/>
    <property type="project" value="UniProtKB-SubCell"/>
</dbReference>
<evidence type="ECO:0000256" key="17">
    <source>
        <dbReference type="SAM" id="Phobius"/>
    </source>
</evidence>
<keyword evidence="6 17" id="KW-0812">Transmembrane</keyword>
<keyword evidence="8 17" id="KW-1133">Transmembrane helix</keyword>